<accession>A0A1B7N0E4</accession>
<reference evidence="2 3" key="1">
    <citation type="submission" date="2016-06" db="EMBL/GenBank/DDBJ databases">
        <title>Comparative genomics of the ectomycorrhizal sister species Rhizopogon vinicolor and Rhizopogon vesiculosus (Basidiomycota: Boletales) reveals a divergence of the mating type B locus.</title>
        <authorList>
            <consortium name="DOE Joint Genome Institute"/>
            <person name="Mujic A.B."/>
            <person name="Kuo A."/>
            <person name="Tritt A."/>
            <person name="Lipzen A."/>
            <person name="Chen C."/>
            <person name="Johnson J."/>
            <person name="Sharma A."/>
            <person name="Barry K."/>
            <person name="Grigoriev I.V."/>
            <person name="Spatafora J.W."/>
        </authorList>
    </citation>
    <scope>NUCLEOTIDE SEQUENCE [LARGE SCALE GENOMIC DNA]</scope>
    <source>
        <strain evidence="2 3">AM-OR11-026</strain>
    </source>
</reference>
<dbReference type="InParanoid" id="A0A1B7N0E4"/>
<organism evidence="2 3">
    <name type="scientific">Rhizopogon vinicolor AM-OR11-026</name>
    <dbReference type="NCBI Taxonomy" id="1314800"/>
    <lineage>
        <taxon>Eukaryota</taxon>
        <taxon>Fungi</taxon>
        <taxon>Dikarya</taxon>
        <taxon>Basidiomycota</taxon>
        <taxon>Agaricomycotina</taxon>
        <taxon>Agaricomycetes</taxon>
        <taxon>Agaricomycetidae</taxon>
        <taxon>Boletales</taxon>
        <taxon>Suillineae</taxon>
        <taxon>Rhizopogonaceae</taxon>
        <taxon>Rhizopogon</taxon>
    </lineage>
</organism>
<evidence type="ECO:0000313" key="2">
    <source>
        <dbReference type="EMBL" id="OAX38316.1"/>
    </source>
</evidence>
<gene>
    <name evidence="2" type="ORF">K503DRAFT_770609</name>
</gene>
<sequence>MPAVRPSSRRSERVRALHQRQENSTKDNPSRASHATKNNGGGSRGGRRVGTSHGDGQRAATKSTCPAGSQLMKRTDGLLASPTPSAPLPYAPGAHALPHGQESPSQTSELQVEELDENVANRVQSWINLVQVGLLRDELDGIYSSDSSMSSMSSLSSLSSLSSISGFSEFSISFPSESRLCEPKNERYIAKLNAYRQKKVLRFLRKQRADKRADAALAYSRESLEAALSHERDIGLRKAEIDIQDARARAFAAEAQNLRLKIRLEELKRVSTDSKGAE</sequence>
<feature type="compositionally biased region" description="Basic and acidic residues" evidence="1">
    <location>
        <begin position="9"/>
        <end position="29"/>
    </location>
</feature>
<dbReference type="AlphaFoldDB" id="A0A1B7N0E4"/>
<proteinExistence type="predicted"/>
<protein>
    <submittedName>
        <fullName evidence="2">Uncharacterized protein</fullName>
    </submittedName>
</protein>
<dbReference type="EMBL" id="KV448301">
    <property type="protein sequence ID" value="OAX38316.1"/>
    <property type="molecule type" value="Genomic_DNA"/>
</dbReference>
<dbReference type="Proteomes" id="UP000092154">
    <property type="component" value="Unassembled WGS sequence"/>
</dbReference>
<evidence type="ECO:0000256" key="1">
    <source>
        <dbReference type="SAM" id="MobiDB-lite"/>
    </source>
</evidence>
<feature type="region of interest" description="Disordered" evidence="1">
    <location>
        <begin position="1"/>
        <end position="109"/>
    </location>
</feature>
<evidence type="ECO:0000313" key="3">
    <source>
        <dbReference type="Proteomes" id="UP000092154"/>
    </source>
</evidence>
<name>A0A1B7N0E4_9AGAM</name>
<keyword evidence="3" id="KW-1185">Reference proteome</keyword>
<dbReference type="OrthoDB" id="10422193at2759"/>